<reference evidence="3" key="1">
    <citation type="submission" date="2025-08" db="UniProtKB">
        <authorList>
            <consortium name="RefSeq"/>
        </authorList>
    </citation>
    <scope>IDENTIFICATION</scope>
    <source>
        <tissue evidence="3">Muscle</tissue>
    </source>
</reference>
<dbReference type="InterPro" id="IPR025941">
    <property type="entry name" value="Vps8_central_dom"/>
</dbReference>
<dbReference type="GO" id="GO:0006623">
    <property type="term" value="P:protein targeting to vacuole"/>
    <property type="evidence" value="ECO:0007669"/>
    <property type="project" value="InterPro"/>
</dbReference>
<dbReference type="KEGG" id="ncc:104950129"/>
<dbReference type="GeneID" id="104950129"/>
<dbReference type="PANTHER" id="PTHR12616">
    <property type="entry name" value="VACUOLAR PROTEIN SORTING VPS41"/>
    <property type="match status" value="1"/>
</dbReference>
<dbReference type="PANTHER" id="PTHR12616:SF8">
    <property type="entry name" value="VACUOLAR PROTEIN SORTING-ASSOCIATED PROTEIN 8 HOMOLOG"/>
    <property type="match status" value="1"/>
</dbReference>
<dbReference type="GO" id="GO:0034058">
    <property type="term" value="P:endosomal vesicle fusion"/>
    <property type="evidence" value="ECO:0007669"/>
    <property type="project" value="TreeGrafter"/>
</dbReference>
<evidence type="ECO:0000313" key="3">
    <source>
        <dbReference type="RefSeq" id="XP_010774911.1"/>
    </source>
</evidence>
<evidence type="ECO:0000259" key="1">
    <source>
        <dbReference type="Pfam" id="PF12816"/>
    </source>
</evidence>
<accession>A0A6I9NK83</accession>
<organism evidence="2 3">
    <name type="scientific">Notothenia coriiceps</name>
    <name type="common">black rockcod</name>
    <dbReference type="NCBI Taxonomy" id="8208"/>
    <lineage>
        <taxon>Eukaryota</taxon>
        <taxon>Metazoa</taxon>
        <taxon>Chordata</taxon>
        <taxon>Craniata</taxon>
        <taxon>Vertebrata</taxon>
        <taxon>Euteleostomi</taxon>
        <taxon>Actinopterygii</taxon>
        <taxon>Neopterygii</taxon>
        <taxon>Teleostei</taxon>
        <taxon>Neoteleostei</taxon>
        <taxon>Acanthomorphata</taxon>
        <taxon>Eupercaria</taxon>
        <taxon>Perciformes</taxon>
        <taxon>Notothenioidei</taxon>
        <taxon>Nototheniidae</taxon>
        <taxon>Notothenia</taxon>
    </lineage>
</organism>
<dbReference type="AlphaFoldDB" id="A0A6I9NK83"/>
<dbReference type="Proteomes" id="UP000504611">
    <property type="component" value="Unplaced"/>
</dbReference>
<protein>
    <submittedName>
        <fullName evidence="3">Vacuolar protein sorting-associated protein 8 homolog</fullName>
    </submittedName>
</protein>
<dbReference type="GO" id="GO:0005769">
    <property type="term" value="C:early endosome"/>
    <property type="evidence" value="ECO:0007669"/>
    <property type="project" value="TreeGrafter"/>
</dbReference>
<dbReference type="InterPro" id="IPR045111">
    <property type="entry name" value="Vps41/Vps8"/>
</dbReference>
<gene>
    <name evidence="3" type="primary">LOC104950129</name>
</gene>
<dbReference type="GO" id="GO:0005770">
    <property type="term" value="C:late endosome"/>
    <property type="evidence" value="ECO:0007669"/>
    <property type="project" value="TreeGrafter"/>
</dbReference>
<dbReference type="OrthoDB" id="289913at2759"/>
<dbReference type="GO" id="GO:0030897">
    <property type="term" value="C:HOPS complex"/>
    <property type="evidence" value="ECO:0007669"/>
    <property type="project" value="TreeGrafter"/>
</dbReference>
<name>A0A6I9NK83_9TELE</name>
<dbReference type="Pfam" id="PF12816">
    <property type="entry name" value="TPR_Vps8"/>
    <property type="match status" value="1"/>
</dbReference>
<proteinExistence type="predicted"/>
<feature type="domain" description="Vacuolar protein sorting-associated protein 8 central" evidence="1">
    <location>
        <begin position="18"/>
        <end position="197"/>
    </location>
</feature>
<keyword evidence="2" id="KW-1185">Reference proteome</keyword>
<dbReference type="GO" id="GO:0033263">
    <property type="term" value="C:CORVET complex"/>
    <property type="evidence" value="ECO:0007669"/>
    <property type="project" value="TreeGrafter"/>
</dbReference>
<evidence type="ECO:0000313" key="2">
    <source>
        <dbReference type="Proteomes" id="UP000504611"/>
    </source>
</evidence>
<dbReference type="RefSeq" id="XP_010774911.1">
    <property type="nucleotide sequence ID" value="XM_010776609.1"/>
</dbReference>
<sequence length="231" mass="26215">MFNQLYDRLLENSVSKGVFLEALESYIVADRLGHLTTPIMRDLLAHYHGNGMMDSLERCIVHLDVTSLDIQQVVQVCWENQLYDAMLYVFNSGMNDYITPMEKLFAVIGPPLTEGRGLTDEEVVMGNKLLVYISCCLAGRAYPLGDIPEDLVVQVKNQVFEFLIRRHSGDSLEKEELFPFIRTLLHFDTREFLNVLAMNVSSERPSKGFERDLVNVIESSFPAAESISNGE</sequence>